<organism evidence="2 3">
    <name type="scientific">Fomitopsis schrenkii</name>
    <name type="common">Brown rot fungus</name>
    <dbReference type="NCBI Taxonomy" id="2126942"/>
    <lineage>
        <taxon>Eukaryota</taxon>
        <taxon>Fungi</taxon>
        <taxon>Dikarya</taxon>
        <taxon>Basidiomycota</taxon>
        <taxon>Agaricomycotina</taxon>
        <taxon>Agaricomycetes</taxon>
        <taxon>Polyporales</taxon>
        <taxon>Fomitopsis</taxon>
    </lineage>
</organism>
<evidence type="ECO:0000313" key="3">
    <source>
        <dbReference type="Proteomes" id="UP000015241"/>
    </source>
</evidence>
<feature type="region of interest" description="Disordered" evidence="1">
    <location>
        <begin position="110"/>
        <end position="130"/>
    </location>
</feature>
<dbReference type="eggNOG" id="ENOG502ST76">
    <property type="taxonomic scope" value="Eukaryota"/>
</dbReference>
<evidence type="ECO:0000313" key="2">
    <source>
        <dbReference type="EMBL" id="EPS95310.1"/>
    </source>
</evidence>
<name>S8F0H5_FOMSC</name>
<sequence>MSLSALHPWTQHATREARQLVLSVLRSQGEPVAVNDLYNLVVAQETQKLASSPSSGRQHPAPTTGNTPEPPHPSHIIRSMKYLRRQVIPDLMRTKDVRRVYLAKELSPEELEQRNKGGRKGNSPSSTHGVWRFECRNRPTVPKPKEEVVFGADVGIGADWSHLNKRRQRSRVLSVVRDVRWLRKLEKARQDVRQEDTAESPAAPAS</sequence>
<dbReference type="HOGENOM" id="CLU_108118_0_0_1"/>
<gene>
    <name evidence="2" type="ORF">FOMPIDRAFT_1054299</name>
</gene>
<keyword evidence="3" id="KW-1185">Reference proteome</keyword>
<reference evidence="2 3" key="1">
    <citation type="journal article" date="2012" name="Science">
        <title>The Paleozoic origin of enzymatic lignin decomposition reconstructed from 31 fungal genomes.</title>
        <authorList>
            <person name="Floudas D."/>
            <person name="Binder M."/>
            <person name="Riley R."/>
            <person name="Barry K."/>
            <person name="Blanchette R.A."/>
            <person name="Henrissat B."/>
            <person name="Martinez A.T."/>
            <person name="Otillar R."/>
            <person name="Spatafora J.W."/>
            <person name="Yadav J.S."/>
            <person name="Aerts A."/>
            <person name="Benoit I."/>
            <person name="Boyd A."/>
            <person name="Carlson A."/>
            <person name="Copeland A."/>
            <person name="Coutinho P.M."/>
            <person name="de Vries R.P."/>
            <person name="Ferreira P."/>
            <person name="Findley K."/>
            <person name="Foster B."/>
            <person name="Gaskell J."/>
            <person name="Glotzer D."/>
            <person name="Gorecki P."/>
            <person name="Heitman J."/>
            <person name="Hesse C."/>
            <person name="Hori C."/>
            <person name="Igarashi K."/>
            <person name="Jurgens J.A."/>
            <person name="Kallen N."/>
            <person name="Kersten P."/>
            <person name="Kohler A."/>
            <person name="Kuees U."/>
            <person name="Kumar T.K.A."/>
            <person name="Kuo A."/>
            <person name="LaButti K."/>
            <person name="Larrondo L.F."/>
            <person name="Lindquist E."/>
            <person name="Ling A."/>
            <person name="Lombard V."/>
            <person name="Lucas S."/>
            <person name="Lundell T."/>
            <person name="Martin R."/>
            <person name="McLaughlin D.J."/>
            <person name="Morgenstern I."/>
            <person name="Morin E."/>
            <person name="Murat C."/>
            <person name="Nagy L.G."/>
            <person name="Nolan M."/>
            <person name="Ohm R.A."/>
            <person name="Patyshakuliyeva A."/>
            <person name="Rokas A."/>
            <person name="Ruiz-Duenas F.J."/>
            <person name="Sabat G."/>
            <person name="Salamov A."/>
            <person name="Samejima M."/>
            <person name="Schmutz J."/>
            <person name="Slot J.C."/>
            <person name="St John F."/>
            <person name="Stenlid J."/>
            <person name="Sun H."/>
            <person name="Sun S."/>
            <person name="Syed K."/>
            <person name="Tsang A."/>
            <person name="Wiebenga A."/>
            <person name="Young D."/>
            <person name="Pisabarro A."/>
            <person name="Eastwood D.C."/>
            <person name="Martin F."/>
            <person name="Cullen D."/>
            <person name="Grigoriev I.V."/>
            <person name="Hibbett D.S."/>
        </authorList>
    </citation>
    <scope>NUCLEOTIDE SEQUENCE</scope>
    <source>
        <strain evidence="3">FP-58527</strain>
    </source>
</reference>
<dbReference type="EMBL" id="KE504210">
    <property type="protein sequence ID" value="EPS95310.1"/>
    <property type="molecule type" value="Genomic_DNA"/>
</dbReference>
<proteinExistence type="predicted"/>
<dbReference type="InParanoid" id="S8F0H5"/>
<dbReference type="OrthoDB" id="2587968at2759"/>
<feature type="compositionally biased region" description="Polar residues" evidence="1">
    <location>
        <begin position="48"/>
        <end position="67"/>
    </location>
</feature>
<protein>
    <submittedName>
        <fullName evidence="2">Uncharacterized protein</fullName>
    </submittedName>
</protein>
<accession>S8F0H5</accession>
<feature type="region of interest" description="Disordered" evidence="1">
    <location>
        <begin position="48"/>
        <end position="74"/>
    </location>
</feature>
<dbReference type="AlphaFoldDB" id="S8F0H5"/>
<evidence type="ECO:0000256" key="1">
    <source>
        <dbReference type="SAM" id="MobiDB-lite"/>
    </source>
</evidence>
<dbReference type="Proteomes" id="UP000015241">
    <property type="component" value="Unassembled WGS sequence"/>
</dbReference>